<keyword evidence="5 9" id="KW-1133">Transmembrane helix</keyword>
<keyword evidence="3 7" id="KW-0813">Transport</keyword>
<evidence type="ECO:0000256" key="1">
    <source>
        <dbReference type="ARBA" id="ARBA00004141"/>
    </source>
</evidence>
<evidence type="ECO:0000256" key="9">
    <source>
        <dbReference type="SAM" id="Phobius"/>
    </source>
</evidence>
<dbReference type="Pfam" id="PF00083">
    <property type="entry name" value="Sugar_tr"/>
    <property type="match status" value="1"/>
</dbReference>
<name>A0A9Q8PDG4_PASFU</name>
<dbReference type="PROSITE" id="PS50850">
    <property type="entry name" value="MFS"/>
    <property type="match status" value="1"/>
</dbReference>
<dbReference type="PANTHER" id="PTHR48022:SF72">
    <property type="entry name" value="MAJOR FACILITATOR SUPERFAMILY (MFS) PROFILE DOMAIN-CONTAINING PROTEIN-RELATED"/>
    <property type="match status" value="1"/>
</dbReference>
<dbReference type="FunFam" id="1.20.1250.20:FF:000090">
    <property type="entry name" value="MFS sugar transporter, putative"/>
    <property type="match status" value="1"/>
</dbReference>
<keyword evidence="6 9" id="KW-0472">Membrane</keyword>
<dbReference type="OrthoDB" id="6612291at2759"/>
<feature type="transmembrane region" description="Helical" evidence="9">
    <location>
        <begin position="338"/>
        <end position="356"/>
    </location>
</feature>
<proteinExistence type="inferred from homology"/>
<evidence type="ECO:0000256" key="4">
    <source>
        <dbReference type="ARBA" id="ARBA00022692"/>
    </source>
</evidence>
<dbReference type="EMBL" id="CP090170">
    <property type="protein sequence ID" value="UJO20534.1"/>
    <property type="molecule type" value="Genomic_DNA"/>
</dbReference>
<dbReference type="SUPFAM" id="SSF103473">
    <property type="entry name" value="MFS general substrate transporter"/>
    <property type="match status" value="1"/>
</dbReference>
<accession>A0A9Q8PDG4</accession>
<sequence>MGLFQLNMYGRGRTLRVAITIACQLAFVLFGYDQGVFSGIVGNEDFRRTFGEPGSSLEGIIVSIYNLGAFSGCVLNFFTGERMGRRLCMWVAMGWIIVGAILQTTAYSVPQILVARYITGIGTGIETSTVPMYQSELCDADKRGRLVSSEPLFVGVGIVIAYFFDYGMSYVGGPAAWRVPIACQIIFAIVVIILVFGLPESPRWLYARGENEKAMAVMCDAWGSEPDGPKVVKMQDEILGALELERKTGEYRWRDILKRDEVQTGRRVLLAYGMQFMNQMGGINLVVYFVPSALEFNVGLTHNLSLLIGGAVQCMFFVGSLLPTFFLDKMGRRRPAMWGSLGLAISMMMLSVLLSFNRDPATPLSTRTSEASIAFFFTYMLIFGATMNCIPWVYVPEILPLHARAKGTAIGISSNWLWNFVVVMITPTLIQNLAWKGYLIFMALNLSFIPFIYFCYPETSNLTLEEIDFLFTKDGNTGLRKFGRRSQPVQESLKPNEQIQREIDVEKAGGTFSGGQVDHVDKIDDKAS</sequence>
<feature type="transmembrane region" description="Helical" evidence="9">
    <location>
        <begin position="268"/>
        <end position="290"/>
    </location>
</feature>
<dbReference type="GO" id="GO:0016020">
    <property type="term" value="C:membrane"/>
    <property type="evidence" value="ECO:0007669"/>
    <property type="project" value="UniProtKB-SubCell"/>
</dbReference>
<dbReference type="InterPro" id="IPR050360">
    <property type="entry name" value="MFS_Sugar_Transporters"/>
</dbReference>
<feature type="transmembrane region" description="Helical" evidence="9">
    <location>
        <begin position="302"/>
        <end position="326"/>
    </location>
</feature>
<feature type="transmembrane region" description="Helical" evidence="9">
    <location>
        <begin position="176"/>
        <end position="198"/>
    </location>
</feature>
<dbReference type="GeneID" id="71991253"/>
<feature type="transmembrane region" description="Helical" evidence="9">
    <location>
        <begin position="438"/>
        <end position="456"/>
    </location>
</feature>
<feature type="transmembrane region" description="Helical" evidence="9">
    <location>
        <begin position="87"/>
        <end position="108"/>
    </location>
</feature>
<evidence type="ECO:0000256" key="8">
    <source>
        <dbReference type="SAM" id="MobiDB-lite"/>
    </source>
</evidence>
<dbReference type="RefSeq" id="XP_047764900.1">
    <property type="nucleotide sequence ID" value="XM_047910523.1"/>
</dbReference>
<dbReference type="AlphaFoldDB" id="A0A9Q8PDG4"/>
<evidence type="ECO:0000313" key="12">
    <source>
        <dbReference type="Proteomes" id="UP000756132"/>
    </source>
</evidence>
<protein>
    <submittedName>
        <fullName evidence="11">MFS-type transporter oryC</fullName>
    </submittedName>
</protein>
<dbReference type="Gene3D" id="1.20.1250.20">
    <property type="entry name" value="MFS general substrate transporter like domains"/>
    <property type="match status" value="1"/>
</dbReference>
<dbReference type="PANTHER" id="PTHR48022">
    <property type="entry name" value="PLASTIDIC GLUCOSE TRANSPORTER 4"/>
    <property type="match status" value="1"/>
</dbReference>
<dbReference type="PRINTS" id="PR00171">
    <property type="entry name" value="SUGRTRNSPORT"/>
</dbReference>
<dbReference type="InterPro" id="IPR020846">
    <property type="entry name" value="MFS_dom"/>
</dbReference>
<dbReference type="GO" id="GO:0005351">
    <property type="term" value="F:carbohydrate:proton symporter activity"/>
    <property type="evidence" value="ECO:0007669"/>
    <property type="project" value="TreeGrafter"/>
</dbReference>
<dbReference type="PROSITE" id="PS00217">
    <property type="entry name" value="SUGAR_TRANSPORT_2"/>
    <property type="match status" value="1"/>
</dbReference>
<dbReference type="KEGG" id="ffu:CLAFUR5_11375"/>
<dbReference type="InterPro" id="IPR005829">
    <property type="entry name" value="Sugar_transporter_CS"/>
</dbReference>
<evidence type="ECO:0000256" key="5">
    <source>
        <dbReference type="ARBA" id="ARBA00022989"/>
    </source>
</evidence>
<comment type="subcellular location">
    <subcellularLocation>
        <location evidence="1">Membrane</location>
        <topology evidence="1">Multi-pass membrane protein</topology>
    </subcellularLocation>
</comment>
<gene>
    <name evidence="11" type="ORF">CLAFUR5_11375</name>
</gene>
<dbReference type="InterPro" id="IPR005828">
    <property type="entry name" value="MFS_sugar_transport-like"/>
</dbReference>
<organism evidence="11 12">
    <name type="scientific">Passalora fulva</name>
    <name type="common">Tomato leaf mold</name>
    <name type="synonym">Cladosporium fulvum</name>
    <dbReference type="NCBI Taxonomy" id="5499"/>
    <lineage>
        <taxon>Eukaryota</taxon>
        <taxon>Fungi</taxon>
        <taxon>Dikarya</taxon>
        <taxon>Ascomycota</taxon>
        <taxon>Pezizomycotina</taxon>
        <taxon>Dothideomycetes</taxon>
        <taxon>Dothideomycetidae</taxon>
        <taxon>Mycosphaerellales</taxon>
        <taxon>Mycosphaerellaceae</taxon>
        <taxon>Fulvia</taxon>
    </lineage>
</organism>
<comment type="similarity">
    <text evidence="2 7">Belongs to the major facilitator superfamily. Sugar transporter (TC 2.A.1.1) family.</text>
</comment>
<evidence type="ECO:0000256" key="2">
    <source>
        <dbReference type="ARBA" id="ARBA00010992"/>
    </source>
</evidence>
<reference evidence="11" key="2">
    <citation type="journal article" date="2022" name="Microb. Genom.">
        <title>A chromosome-scale genome assembly of the tomato pathogen Cladosporium fulvum reveals a compartmentalized genome architecture and the presence of a dispensable chromosome.</title>
        <authorList>
            <person name="Zaccaron A.Z."/>
            <person name="Chen L.H."/>
            <person name="Samaras A."/>
            <person name="Stergiopoulos I."/>
        </authorList>
    </citation>
    <scope>NUCLEOTIDE SEQUENCE</scope>
    <source>
        <strain evidence="11">Race5_Kim</strain>
    </source>
</reference>
<reference evidence="11" key="1">
    <citation type="submission" date="2021-12" db="EMBL/GenBank/DDBJ databases">
        <authorList>
            <person name="Zaccaron A."/>
            <person name="Stergiopoulos I."/>
        </authorList>
    </citation>
    <scope>NUCLEOTIDE SEQUENCE</scope>
    <source>
        <strain evidence="11">Race5_Kim</strain>
    </source>
</reference>
<keyword evidence="4 9" id="KW-0812">Transmembrane</keyword>
<feature type="region of interest" description="Disordered" evidence="8">
    <location>
        <begin position="507"/>
        <end position="528"/>
    </location>
</feature>
<feature type="transmembrane region" description="Helical" evidence="9">
    <location>
        <begin position="62"/>
        <end position="80"/>
    </location>
</feature>
<dbReference type="OMA" id="ISSNWIW"/>
<dbReference type="Proteomes" id="UP000756132">
    <property type="component" value="Chromosome 8"/>
</dbReference>
<feature type="compositionally biased region" description="Basic and acidic residues" evidence="8">
    <location>
        <begin position="518"/>
        <end position="528"/>
    </location>
</feature>
<evidence type="ECO:0000313" key="11">
    <source>
        <dbReference type="EMBL" id="UJO20534.1"/>
    </source>
</evidence>
<dbReference type="NCBIfam" id="TIGR00879">
    <property type="entry name" value="SP"/>
    <property type="match status" value="1"/>
</dbReference>
<evidence type="ECO:0000259" key="10">
    <source>
        <dbReference type="PROSITE" id="PS50850"/>
    </source>
</evidence>
<evidence type="ECO:0000256" key="3">
    <source>
        <dbReference type="ARBA" id="ARBA00022448"/>
    </source>
</evidence>
<dbReference type="InterPro" id="IPR003663">
    <property type="entry name" value="Sugar/inositol_transpt"/>
</dbReference>
<feature type="domain" description="Major facilitator superfamily (MFS) profile" evidence="10">
    <location>
        <begin position="19"/>
        <end position="460"/>
    </location>
</feature>
<dbReference type="InterPro" id="IPR036259">
    <property type="entry name" value="MFS_trans_sf"/>
</dbReference>
<feature type="transmembrane region" description="Helical" evidence="9">
    <location>
        <begin position="376"/>
        <end position="395"/>
    </location>
</feature>
<feature type="transmembrane region" description="Helical" evidence="9">
    <location>
        <begin position="407"/>
        <end position="426"/>
    </location>
</feature>
<keyword evidence="12" id="KW-1185">Reference proteome</keyword>
<evidence type="ECO:0000256" key="7">
    <source>
        <dbReference type="RuleBase" id="RU003346"/>
    </source>
</evidence>
<evidence type="ECO:0000256" key="6">
    <source>
        <dbReference type="ARBA" id="ARBA00023136"/>
    </source>
</evidence>